<dbReference type="PANTHER" id="PTHR30419">
    <property type="entry name" value="HTH-TYPE TRANSCRIPTIONAL REGULATOR YBHD"/>
    <property type="match status" value="1"/>
</dbReference>
<dbReference type="SUPFAM" id="SSF53850">
    <property type="entry name" value="Periplasmic binding protein-like II"/>
    <property type="match status" value="1"/>
</dbReference>
<dbReference type="Gene3D" id="1.10.10.10">
    <property type="entry name" value="Winged helix-like DNA-binding domain superfamily/Winged helix DNA-binding domain"/>
    <property type="match status" value="1"/>
</dbReference>
<dbReference type="InterPro" id="IPR036388">
    <property type="entry name" value="WH-like_DNA-bd_sf"/>
</dbReference>
<dbReference type="Pfam" id="PF00126">
    <property type="entry name" value="HTH_1"/>
    <property type="match status" value="1"/>
</dbReference>
<comment type="caution">
    <text evidence="6">The sequence shown here is derived from an EMBL/GenBank/DDBJ whole genome shotgun (WGS) entry which is preliminary data.</text>
</comment>
<dbReference type="Pfam" id="PF03466">
    <property type="entry name" value="LysR_substrate"/>
    <property type="match status" value="1"/>
</dbReference>
<evidence type="ECO:0000256" key="4">
    <source>
        <dbReference type="ARBA" id="ARBA00023163"/>
    </source>
</evidence>
<evidence type="ECO:0000313" key="7">
    <source>
        <dbReference type="Proteomes" id="UP000672934"/>
    </source>
</evidence>
<dbReference type="RefSeq" id="WP_211949183.1">
    <property type="nucleotide sequence ID" value="NZ_CAJPUY010000016.1"/>
</dbReference>
<reference evidence="6" key="1">
    <citation type="submission" date="2021-03" db="EMBL/GenBank/DDBJ databases">
        <authorList>
            <person name="Peeters C."/>
        </authorList>
    </citation>
    <scope>NUCLEOTIDE SEQUENCE</scope>
    <source>
        <strain evidence="6">LMG 31506</strain>
    </source>
</reference>
<dbReference type="Proteomes" id="UP000672934">
    <property type="component" value="Unassembled WGS sequence"/>
</dbReference>
<keyword evidence="2" id="KW-0805">Transcription regulation</keyword>
<dbReference type="InterPro" id="IPR036390">
    <property type="entry name" value="WH_DNA-bd_sf"/>
</dbReference>
<dbReference type="GO" id="GO:0003677">
    <property type="term" value="F:DNA binding"/>
    <property type="evidence" value="ECO:0007669"/>
    <property type="project" value="UniProtKB-KW"/>
</dbReference>
<gene>
    <name evidence="6" type="primary">gbpR_5</name>
    <name evidence="6" type="ORF">LMG31506_04282</name>
</gene>
<dbReference type="PROSITE" id="PS50931">
    <property type="entry name" value="HTH_LYSR"/>
    <property type="match status" value="1"/>
</dbReference>
<evidence type="ECO:0000259" key="5">
    <source>
        <dbReference type="PROSITE" id="PS50931"/>
    </source>
</evidence>
<evidence type="ECO:0000256" key="1">
    <source>
        <dbReference type="ARBA" id="ARBA00009437"/>
    </source>
</evidence>
<dbReference type="GO" id="GO:0005829">
    <property type="term" value="C:cytosol"/>
    <property type="evidence" value="ECO:0007669"/>
    <property type="project" value="TreeGrafter"/>
</dbReference>
<dbReference type="SUPFAM" id="SSF46785">
    <property type="entry name" value="Winged helix' DNA-binding domain"/>
    <property type="match status" value="1"/>
</dbReference>
<dbReference type="InterPro" id="IPR000847">
    <property type="entry name" value="LysR_HTH_N"/>
</dbReference>
<dbReference type="InterPro" id="IPR050950">
    <property type="entry name" value="HTH-type_LysR_regulators"/>
</dbReference>
<evidence type="ECO:0000256" key="3">
    <source>
        <dbReference type="ARBA" id="ARBA00023125"/>
    </source>
</evidence>
<comment type="similarity">
    <text evidence="1">Belongs to the LysR transcriptional regulatory family.</text>
</comment>
<proteinExistence type="inferred from homology"/>
<sequence length="296" mass="32577">MRIEDLRVFAVLAEAQSLHRAAQKTGLTQSAVTKILQRLEAEFELPLVDRGGRGIELTAAGRLLLERAADVRESVAQTYAEMAAAKSASAGRIRIGVVPALLESALLPTVARYTTREAAISFAMSVQVSTLLFEELKDGRLDLALCFKPESTPDELNSDDFGPQRYRIAVRRGHPLTNAKGEPALLQSARWLLPVAGHGMRQLVEKYFERHGLGAPQIVVETDASTSLLTSLVRNSDLVTMLTDRMLETAAGRDLVALPYETEFESRVQLFYRRKAFMSPVVQKFRTALHAALASS</sequence>
<accession>A0A916IWX5</accession>
<dbReference type="PANTHER" id="PTHR30419:SF8">
    <property type="entry name" value="NITROGEN ASSIMILATION TRANSCRIPTIONAL ACTIVATOR-RELATED"/>
    <property type="match status" value="1"/>
</dbReference>
<keyword evidence="7" id="KW-1185">Reference proteome</keyword>
<dbReference type="AlphaFoldDB" id="A0A916IWX5"/>
<keyword evidence="4" id="KW-0804">Transcription</keyword>
<dbReference type="GO" id="GO:0003700">
    <property type="term" value="F:DNA-binding transcription factor activity"/>
    <property type="evidence" value="ECO:0007669"/>
    <property type="project" value="InterPro"/>
</dbReference>
<organism evidence="6 7">
    <name type="scientific">Cupriavidus yeoncheonensis</name>
    <dbReference type="NCBI Taxonomy" id="1462994"/>
    <lineage>
        <taxon>Bacteria</taxon>
        <taxon>Pseudomonadati</taxon>
        <taxon>Pseudomonadota</taxon>
        <taxon>Betaproteobacteria</taxon>
        <taxon>Burkholderiales</taxon>
        <taxon>Burkholderiaceae</taxon>
        <taxon>Cupriavidus</taxon>
    </lineage>
</organism>
<dbReference type="InterPro" id="IPR005119">
    <property type="entry name" value="LysR_subst-bd"/>
</dbReference>
<keyword evidence="3" id="KW-0238">DNA-binding</keyword>
<evidence type="ECO:0000256" key="2">
    <source>
        <dbReference type="ARBA" id="ARBA00023015"/>
    </source>
</evidence>
<dbReference type="EMBL" id="CAJPUY010000016">
    <property type="protein sequence ID" value="CAG2150749.1"/>
    <property type="molecule type" value="Genomic_DNA"/>
</dbReference>
<name>A0A916IWX5_9BURK</name>
<protein>
    <submittedName>
        <fullName evidence="6">HTH-type transcriptional regulator GbpR</fullName>
    </submittedName>
</protein>
<feature type="domain" description="HTH lysR-type" evidence="5">
    <location>
        <begin position="1"/>
        <end position="58"/>
    </location>
</feature>
<dbReference type="Gene3D" id="3.40.190.290">
    <property type="match status" value="1"/>
</dbReference>
<evidence type="ECO:0000313" key="6">
    <source>
        <dbReference type="EMBL" id="CAG2150749.1"/>
    </source>
</evidence>